<dbReference type="EMBL" id="KQ982567">
    <property type="protein sequence ID" value="KYQ54711.1"/>
    <property type="molecule type" value="Genomic_DNA"/>
</dbReference>
<keyword evidence="2" id="KW-1185">Reference proteome</keyword>
<reference evidence="1 2" key="1">
    <citation type="submission" date="2015-09" db="EMBL/GenBank/DDBJ databases">
        <title>Trachymyrmex zeteki WGS genome.</title>
        <authorList>
            <person name="Nygaard S."/>
            <person name="Hu H."/>
            <person name="Boomsma J."/>
            <person name="Zhang G."/>
        </authorList>
    </citation>
    <scope>NUCLEOTIDE SEQUENCE [LARGE SCALE GENOMIC DNA]</scope>
    <source>
        <strain evidence="1">Tzet28-1</strain>
        <tissue evidence="1">Whole body</tissue>
    </source>
</reference>
<proteinExistence type="predicted"/>
<evidence type="ECO:0000313" key="2">
    <source>
        <dbReference type="Proteomes" id="UP000075809"/>
    </source>
</evidence>
<organism evidence="1 2">
    <name type="scientific">Mycetomoellerius zeteki</name>
    <dbReference type="NCBI Taxonomy" id="64791"/>
    <lineage>
        <taxon>Eukaryota</taxon>
        <taxon>Metazoa</taxon>
        <taxon>Ecdysozoa</taxon>
        <taxon>Arthropoda</taxon>
        <taxon>Hexapoda</taxon>
        <taxon>Insecta</taxon>
        <taxon>Pterygota</taxon>
        <taxon>Neoptera</taxon>
        <taxon>Endopterygota</taxon>
        <taxon>Hymenoptera</taxon>
        <taxon>Apocrita</taxon>
        <taxon>Aculeata</taxon>
        <taxon>Formicoidea</taxon>
        <taxon>Formicidae</taxon>
        <taxon>Myrmicinae</taxon>
        <taxon>Mycetomoellerius</taxon>
    </lineage>
</organism>
<dbReference type="AlphaFoldDB" id="A0A151X2R6"/>
<sequence length="115" mass="13351">MGAHGCMEAYNQFFIDDNLYFYPVTDDNRIIRRSLVDNEEIVLPVRENISGSIKTLPAINKETSKGENKSRFLNKKGNQKVIKSTLNYDDEKLLILLVQERRSLWDFSIPLDVNE</sequence>
<name>A0A151X2R6_9HYME</name>
<accession>A0A151X2R6</accession>
<dbReference type="STRING" id="64791.A0A151X2R6"/>
<protein>
    <submittedName>
        <fullName evidence="1">Uncharacterized protein</fullName>
    </submittedName>
</protein>
<dbReference type="Proteomes" id="UP000075809">
    <property type="component" value="Unassembled WGS sequence"/>
</dbReference>
<evidence type="ECO:0000313" key="1">
    <source>
        <dbReference type="EMBL" id="KYQ54711.1"/>
    </source>
</evidence>
<gene>
    <name evidence="1" type="ORF">ALC60_06416</name>
</gene>